<evidence type="ECO:0000313" key="3">
    <source>
        <dbReference type="Proteomes" id="UP000663864"/>
    </source>
</evidence>
<comment type="caution">
    <text evidence="2">The sequence shown here is derived from an EMBL/GenBank/DDBJ whole genome shotgun (WGS) entry which is preliminary data.</text>
</comment>
<dbReference type="InterPro" id="IPR036812">
    <property type="entry name" value="NAD(P)_OxRdtase_dom_sf"/>
</dbReference>
<dbReference type="GO" id="GO:0016491">
    <property type="term" value="F:oxidoreductase activity"/>
    <property type="evidence" value="ECO:0007669"/>
    <property type="project" value="InterPro"/>
</dbReference>
<sequence length="124" mass="14053">IVSSGINISNAIRLGYPLINTAELYRNESEIGEAVKKKPIDHKQIFISTKLFRLDDDCQDLRRSFNHSLQKLNTNYIDLYLFHVPQVGYVIEVYDGAHDVFVTTANGKIATLKNQLIENTGKLS</sequence>
<protein>
    <recommendedName>
        <fullName evidence="1">NADP-dependent oxidoreductase domain-containing protein</fullName>
    </recommendedName>
</protein>
<evidence type="ECO:0000259" key="1">
    <source>
        <dbReference type="Pfam" id="PF00248"/>
    </source>
</evidence>
<gene>
    <name evidence="2" type="ORF">ZHD862_LOCUS35747</name>
</gene>
<dbReference type="Gene3D" id="3.20.20.100">
    <property type="entry name" value="NADP-dependent oxidoreductase domain"/>
    <property type="match status" value="1"/>
</dbReference>
<reference evidence="2" key="1">
    <citation type="submission" date="2021-02" db="EMBL/GenBank/DDBJ databases">
        <authorList>
            <person name="Nowell W R."/>
        </authorList>
    </citation>
    <scope>NUCLEOTIDE SEQUENCE</scope>
</reference>
<dbReference type="InterPro" id="IPR020471">
    <property type="entry name" value="AKR"/>
</dbReference>
<dbReference type="Pfam" id="PF00248">
    <property type="entry name" value="Aldo_ket_red"/>
    <property type="match status" value="1"/>
</dbReference>
<feature type="non-terminal residue" evidence="2">
    <location>
        <position position="1"/>
    </location>
</feature>
<name>A0A815QEU2_9BILA</name>
<dbReference type="AlphaFoldDB" id="A0A815QEU2"/>
<dbReference type="PANTHER" id="PTHR43827:SF14">
    <property type="entry name" value="NADP-DEPENDENT OXIDOREDUCTASE DOMAIN-CONTAINING PROTEIN"/>
    <property type="match status" value="1"/>
</dbReference>
<dbReference type="EMBL" id="CAJNOT010005318">
    <property type="protein sequence ID" value="CAF1462224.1"/>
    <property type="molecule type" value="Genomic_DNA"/>
</dbReference>
<evidence type="ECO:0000313" key="2">
    <source>
        <dbReference type="EMBL" id="CAF1462224.1"/>
    </source>
</evidence>
<dbReference type="PRINTS" id="PR00069">
    <property type="entry name" value="ALDKETRDTASE"/>
</dbReference>
<dbReference type="Proteomes" id="UP000663864">
    <property type="component" value="Unassembled WGS sequence"/>
</dbReference>
<dbReference type="InterPro" id="IPR023210">
    <property type="entry name" value="NADP_OxRdtase_dom"/>
</dbReference>
<feature type="domain" description="NADP-dependent oxidoreductase" evidence="1">
    <location>
        <begin position="10"/>
        <end position="90"/>
    </location>
</feature>
<dbReference type="PANTHER" id="PTHR43827">
    <property type="entry name" value="2,5-DIKETO-D-GLUCONIC ACID REDUCTASE"/>
    <property type="match status" value="1"/>
</dbReference>
<proteinExistence type="predicted"/>
<dbReference type="SUPFAM" id="SSF51430">
    <property type="entry name" value="NAD(P)-linked oxidoreductase"/>
    <property type="match status" value="1"/>
</dbReference>
<accession>A0A815QEU2</accession>
<organism evidence="2 3">
    <name type="scientific">Rotaria sordida</name>
    <dbReference type="NCBI Taxonomy" id="392033"/>
    <lineage>
        <taxon>Eukaryota</taxon>
        <taxon>Metazoa</taxon>
        <taxon>Spiralia</taxon>
        <taxon>Gnathifera</taxon>
        <taxon>Rotifera</taxon>
        <taxon>Eurotatoria</taxon>
        <taxon>Bdelloidea</taxon>
        <taxon>Philodinida</taxon>
        <taxon>Philodinidae</taxon>
        <taxon>Rotaria</taxon>
    </lineage>
</organism>